<dbReference type="EMBL" id="PXXK01000088">
    <property type="protein sequence ID" value="RFN51912.1"/>
    <property type="molecule type" value="Genomic_DNA"/>
</dbReference>
<sequence length="343" mass="38216">MLVVNVGGREDLYPQSGDPCQVSIKGTILPKSSDEHDIAASAVYKALKDAEPQYDRLVYFNKNCEYLARPLSERGGEELNRWRRLQDTHYGSLCREITSILSGSRFQSLCRLHRPGDPSWYRTMIITHPKIEGAPAPKVGLPYTTLRNEETIAQYVERVDEHELVEVTIKMAISQKTIKAQSFALNAVGDILRIGSQSSQNSAPPSQSRQVPLHSMCLIDDIYTIGLPFYEAWDCNAPGNKTTLWGPSWLFPETLEILALGVNESSGPRFVANKNRLCVGTTRHVGALFVVGDVNTVPEVMTVVNKKKPSLQKSDDMESESVKADIFWMMFRQAKACGKPGVV</sequence>
<keyword evidence="1" id="KW-0547">Nucleotide-binding</keyword>
<evidence type="ECO:0000313" key="1">
    <source>
        <dbReference type="EMBL" id="RFN51912.1"/>
    </source>
</evidence>
<dbReference type="AlphaFoldDB" id="A0A395MVI7"/>
<keyword evidence="1" id="KW-0378">Hydrolase</keyword>
<organism evidence="1 2">
    <name type="scientific">Fusarium flagelliforme</name>
    <dbReference type="NCBI Taxonomy" id="2675880"/>
    <lineage>
        <taxon>Eukaryota</taxon>
        <taxon>Fungi</taxon>
        <taxon>Dikarya</taxon>
        <taxon>Ascomycota</taxon>
        <taxon>Pezizomycotina</taxon>
        <taxon>Sordariomycetes</taxon>
        <taxon>Hypocreomycetidae</taxon>
        <taxon>Hypocreales</taxon>
        <taxon>Nectriaceae</taxon>
        <taxon>Fusarium</taxon>
        <taxon>Fusarium incarnatum-equiseti species complex</taxon>
    </lineage>
</organism>
<dbReference type="GO" id="GO:0004386">
    <property type="term" value="F:helicase activity"/>
    <property type="evidence" value="ECO:0007669"/>
    <property type="project" value="UniProtKB-KW"/>
</dbReference>
<dbReference type="STRING" id="2594813.A0A395MVI7"/>
<accession>A0A395MVI7</accession>
<protein>
    <submittedName>
        <fullName evidence="1">DNA helicase</fullName>
    </submittedName>
</protein>
<name>A0A395MVI7_9HYPO</name>
<reference evidence="1 2" key="1">
    <citation type="journal article" date="2018" name="PLoS Pathog.">
        <title>Evolution of structural diversity of trichothecenes, a family of toxins produced by plant pathogenic and entomopathogenic fungi.</title>
        <authorList>
            <person name="Proctor R.H."/>
            <person name="McCormick S.P."/>
            <person name="Kim H.S."/>
            <person name="Cardoza R.E."/>
            <person name="Stanley A.M."/>
            <person name="Lindo L."/>
            <person name="Kelly A."/>
            <person name="Brown D.W."/>
            <person name="Lee T."/>
            <person name="Vaughan M.M."/>
            <person name="Alexander N.J."/>
            <person name="Busman M."/>
            <person name="Gutierrez S."/>
        </authorList>
    </citation>
    <scope>NUCLEOTIDE SEQUENCE [LARGE SCALE GENOMIC DNA]</scope>
    <source>
        <strain evidence="1 2">NRRL 13405</strain>
    </source>
</reference>
<evidence type="ECO:0000313" key="2">
    <source>
        <dbReference type="Proteomes" id="UP000265631"/>
    </source>
</evidence>
<proteinExistence type="predicted"/>
<keyword evidence="1" id="KW-0067">ATP-binding</keyword>
<gene>
    <name evidence="1" type="ORF">FIE12Z_3819</name>
</gene>
<dbReference type="Proteomes" id="UP000265631">
    <property type="component" value="Unassembled WGS sequence"/>
</dbReference>
<comment type="caution">
    <text evidence="1">The sequence shown here is derived from an EMBL/GenBank/DDBJ whole genome shotgun (WGS) entry which is preliminary data.</text>
</comment>
<keyword evidence="2" id="KW-1185">Reference proteome</keyword>
<keyword evidence="1" id="KW-0347">Helicase</keyword>